<dbReference type="Pfam" id="PF05199">
    <property type="entry name" value="GMC_oxred_C"/>
    <property type="match status" value="1"/>
</dbReference>
<evidence type="ECO:0000256" key="1">
    <source>
        <dbReference type="ARBA" id="ARBA00001974"/>
    </source>
</evidence>
<keyword evidence="4" id="KW-0274">FAD</keyword>
<organism evidence="6 7">
    <name type="scientific">Daedalea quercina L-15889</name>
    <dbReference type="NCBI Taxonomy" id="1314783"/>
    <lineage>
        <taxon>Eukaryota</taxon>
        <taxon>Fungi</taxon>
        <taxon>Dikarya</taxon>
        <taxon>Basidiomycota</taxon>
        <taxon>Agaricomycotina</taxon>
        <taxon>Agaricomycetes</taxon>
        <taxon>Polyporales</taxon>
        <taxon>Fomitopsis</taxon>
    </lineage>
</organism>
<feature type="active site" description="Proton donor" evidence="3">
    <location>
        <position position="516"/>
    </location>
</feature>
<evidence type="ECO:0000256" key="4">
    <source>
        <dbReference type="PIRSR" id="PIRSR000137-2"/>
    </source>
</evidence>
<evidence type="ECO:0000256" key="2">
    <source>
        <dbReference type="ARBA" id="ARBA00010790"/>
    </source>
</evidence>
<feature type="binding site" evidence="4">
    <location>
        <begin position="562"/>
        <end position="563"/>
    </location>
    <ligand>
        <name>FAD</name>
        <dbReference type="ChEBI" id="CHEBI:57692"/>
    </ligand>
</feature>
<dbReference type="OrthoDB" id="269227at2759"/>
<keyword evidence="4" id="KW-0285">Flavoprotein</keyword>
<keyword evidence="7" id="KW-1185">Reference proteome</keyword>
<dbReference type="GO" id="GO:0016614">
    <property type="term" value="F:oxidoreductase activity, acting on CH-OH group of donors"/>
    <property type="evidence" value="ECO:0007669"/>
    <property type="project" value="InterPro"/>
</dbReference>
<feature type="active site" description="Proton acceptor" evidence="3">
    <location>
        <position position="561"/>
    </location>
</feature>
<dbReference type="Pfam" id="PF00732">
    <property type="entry name" value="GMC_oxred_N"/>
    <property type="match status" value="1"/>
</dbReference>
<dbReference type="InterPro" id="IPR012132">
    <property type="entry name" value="GMC_OxRdtase"/>
</dbReference>
<comment type="cofactor">
    <cofactor evidence="1 4">
        <name>FAD</name>
        <dbReference type="ChEBI" id="CHEBI:57692"/>
    </cofactor>
</comment>
<dbReference type="GO" id="GO:0050660">
    <property type="term" value="F:flavin adenine dinucleotide binding"/>
    <property type="evidence" value="ECO:0007669"/>
    <property type="project" value="InterPro"/>
</dbReference>
<evidence type="ECO:0000259" key="5">
    <source>
        <dbReference type="PROSITE" id="PS00624"/>
    </source>
</evidence>
<evidence type="ECO:0000256" key="3">
    <source>
        <dbReference type="PIRSR" id="PIRSR000137-1"/>
    </source>
</evidence>
<dbReference type="PIRSF" id="PIRSF000137">
    <property type="entry name" value="Alcohol_oxidase"/>
    <property type="match status" value="1"/>
</dbReference>
<dbReference type="PROSITE" id="PS00624">
    <property type="entry name" value="GMC_OXRED_2"/>
    <property type="match status" value="1"/>
</dbReference>
<dbReference type="InterPro" id="IPR000172">
    <property type="entry name" value="GMC_OxRdtase_N"/>
</dbReference>
<reference evidence="6 7" key="1">
    <citation type="journal article" date="2016" name="Mol. Biol. Evol.">
        <title>Comparative Genomics of Early-Diverging Mushroom-Forming Fungi Provides Insights into the Origins of Lignocellulose Decay Capabilities.</title>
        <authorList>
            <person name="Nagy L.G."/>
            <person name="Riley R."/>
            <person name="Tritt A."/>
            <person name="Adam C."/>
            <person name="Daum C."/>
            <person name="Floudas D."/>
            <person name="Sun H."/>
            <person name="Yadav J.S."/>
            <person name="Pangilinan J."/>
            <person name="Larsson K.H."/>
            <person name="Matsuura K."/>
            <person name="Barry K."/>
            <person name="Labutti K."/>
            <person name="Kuo R."/>
            <person name="Ohm R.A."/>
            <person name="Bhattacharya S.S."/>
            <person name="Shirouzu T."/>
            <person name="Yoshinaga Y."/>
            <person name="Martin F.M."/>
            <person name="Grigoriev I.V."/>
            <person name="Hibbett D.S."/>
        </authorList>
    </citation>
    <scope>NUCLEOTIDE SEQUENCE [LARGE SCALE GENOMIC DNA]</scope>
    <source>
        <strain evidence="6 7">L-15889</strain>
    </source>
</reference>
<dbReference type="PANTHER" id="PTHR11552">
    <property type="entry name" value="GLUCOSE-METHANOL-CHOLINE GMC OXIDOREDUCTASE"/>
    <property type="match status" value="1"/>
</dbReference>
<dbReference type="STRING" id="1314783.A0A165TF13"/>
<proteinExistence type="inferred from homology"/>
<gene>
    <name evidence="6" type="ORF">DAEQUDRAFT_721943</name>
</gene>
<comment type="similarity">
    <text evidence="2">Belongs to the GMC oxidoreductase family.</text>
</comment>
<evidence type="ECO:0000313" key="6">
    <source>
        <dbReference type="EMBL" id="KZT73342.1"/>
    </source>
</evidence>
<dbReference type="SUPFAM" id="SSF54373">
    <property type="entry name" value="FAD-linked reductases, C-terminal domain"/>
    <property type="match status" value="1"/>
</dbReference>
<name>A0A165TF13_9APHY</name>
<feature type="domain" description="Glucose-methanol-choline oxidoreductase N-terminal" evidence="5">
    <location>
        <begin position="283"/>
        <end position="297"/>
    </location>
</feature>
<accession>A0A165TF13</accession>
<dbReference type="PANTHER" id="PTHR11552:SF219">
    <property type="entry name" value="GLUCOSE-METHANOL-CHOLINE OXIDOREDUCTASE N-TERMINAL DOMAIN-CONTAINING PROTEIN"/>
    <property type="match status" value="1"/>
</dbReference>
<protein>
    <submittedName>
        <fullName evidence="6">GMC oxidoreductase</fullName>
    </submittedName>
</protein>
<dbReference type="Gene3D" id="3.50.50.60">
    <property type="entry name" value="FAD/NAD(P)-binding domain"/>
    <property type="match status" value="1"/>
</dbReference>
<feature type="binding site" evidence="4">
    <location>
        <position position="103"/>
    </location>
    <ligand>
        <name>FAD</name>
        <dbReference type="ChEBI" id="CHEBI:57692"/>
    </ligand>
</feature>
<sequence length="583" mass="64174">MWPFTQSYPIQALGALRPQYDYIVVGGGTAGCVLARRLSEDQPECTVLLVERGDASNNFLDTTPLLSLHHISAGRRSTVIPSATHKQLGRSFPLVCGVGLGGTSRINGNQYTCGVPAQYNAWSDEGRKEWSYDELKPYFLKSERWTGPVPQEYHGLNGPLEVRSWEDYHYECSRRTADAVRKIGFRDILDMHSPFEPSIGFNKMQYTIDSTGRRHSAFRAYLPAEVVSGRFNLHVCINVLATEVQFSQASDGTVSAEAVELENAAGTVKRTITARREIVLSCGALRTPQLLLLSGIGPASHLREMGIRVVRDTPGVGQSLQDHVIIQTTYNCPMADSLFAMAKQPTTFLREAYSYLRHGAGWFLCTLAEVEIFGLSSVVSPDGKAIPLSDEQLNPYNPNNLPDFCVLLAPIGDPSTPGVDTTKGIMSLNAGLMLSKSFGQIRLRSTDPTIEPLCDMQYLTAPEDRVALRAALRVSAAIARQLREDGYQIDPVRVPDVSSDAAVDEYIDKYVDTMYHYTSTCRMAPEDSARPGVVDDELRVHGIRKLRIADASVIPNVPAAHPQALVYALAEKCADMMRKDAEA</sequence>
<evidence type="ECO:0000313" key="7">
    <source>
        <dbReference type="Proteomes" id="UP000076727"/>
    </source>
</evidence>
<dbReference type="Gene3D" id="3.30.560.10">
    <property type="entry name" value="Glucose Oxidase, domain 3"/>
    <property type="match status" value="1"/>
</dbReference>
<dbReference type="SUPFAM" id="SSF51905">
    <property type="entry name" value="FAD/NAD(P)-binding domain"/>
    <property type="match status" value="1"/>
</dbReference>
<dbReference type="EMBL" id="KV429037">
    <property type="protein sequence ID" value="KZT73342.1"/>
    <property type="molecule type" value="Genomic_DNA"/>
</dbReference>
<dbReference type="InterPro" id="IPR036188">
    <property type="entry name" value="FAD/NAD-bd_sf"/>
</dbReference>
<dbReference type="InterPro" id="IPR007867">
    <property type="entry name" value="GMC_OxRtase_C"/>
</dbReference>
<dbReference type="Proteomes" id="UP000076727">
    <property type="component" value="Unassembled WGS sequence"/>
</dbReference>
<dbReference type="AlphaFoldDB" id="A0A165TF13"/>